<reference evidence="1 2" key="1">
    <citation type="submission" date="2020-02" db="EMBL/GenBank/DDBJ databases">
        <title>Draft genome sequence of Haematococcus lacustris strain NIES-144.</title>
        <authorList>
            <person name="Morimoto D."/>
            <person name="Nakagawa S."/>
            <person name="Yoshida T."/>
            <person name="Sawayama S."/>
        </authorList>
    </citation>
    <scope>NUCLEOTIDE SEQUENCE [LARGE SCALE GENOMIC DNA]</scope>
    <source>
        <strain evidence="1 2">NIES-144</strain>
    </source>
</reference>
<comment type="caution">
    <text evidence="1">The sequence shown here is derived from an EMBL/GenBank/DDBJ whole genome shotgun (WGS) entry which is preliminary data.</text>
</comment>
<accession>A0A699YN31</accession>
<evidence type="ECO:0000313" key="1">
    <source>
        <dbReference type="EMBL" id="GFH10951.1"/>
    </source>
</evidence>
<proteinExistence type="predicted"/>
<gene>
    <name evidence="1" type="ORF">HaLaN_06357</name>
</gene>
<evidence type="ECO:0000313" key="2">
    <source>
        <dbReference type="Proteomes" id="UP000485058"/>
    </source>
</evidence>
<sequence>MHGAFLSGLREAAKIRMAMERQQHMKR</sequence>
<dbReference type="AlphaFoldDB" id="A0A699YN31"/>
<protein>
    <submittedName>
        <fullName evidence="1">Uncharacterized protein</fullName>
    </submittedName>
</protein>
<name>A0A699YN31_HAELA</name>
<organism evidence="1 2">
    <name type="scientific">Haematococcus lacustris</name>
    <name type="common">Green alga</name>
    <name type="synonym">Haematococcus pluvialis</name>
    <dbReference type="NCBI Taxonomy" id="44745"/>
    <lineage>
        <taxon>Eukaryota</taxon>
        <taxon>Viridiplantae</taxon>
        <taxon>Chlorophyta</taxon>
        <taxon>core chlorophytes</taxon>
        <taxon>Chlorophyceae</taxon>
        <taxon>CS clade</taxon>
        <taxon>Chlamydomonadales</taxon>
        <taxon>Haematococcaceae</taxon>
        <taxon>Haematococcus</taxon>
    </lineage>
</organism>
<keyword evidence="2" id="KW-1185">Reference proteome</keyword>
<dbReference type="EMBL" id="BLLF01000361">
    <property type="protein sequence ID" value="GFH10951.1"/>
    <property type="molecule type" value="Genomic_DNA"/>
</dbReference>
<dbReference type="Proteomes" id="UP000485058">
    <property type="component" value="Unassembled WGS sequence"/>
</dbReference>